<keyword evidence="4" id="KW-1185">Reference proteome</keyword>
<accession>A0A9Q3I9X2</accession>
<name>A0A9Q3I9X2_9BASI</name>
<feature type="region of interest" description="Disordered" evidence="2">
    <location>
        <begin position="94"/>
        <end position="118"/>
    </location>
</feature>
<feature type="region of interest" description="Disordered" evidence="2">
    <location>
        <begin position="45"/>
        <end position="66"/>
    </location>
</feature>
<dbReference type="PANTHER" id="PTHR43866:SF3">
    <property type="entry name" value="METHYLMALONATE-SEMIALDEHYDE DEHYDROGENASE [ACYLATING], MITOCHONDRIAL"/>
    <property type="match status" value="1"/>
</dbReference>
<evidence type="ECO:0000256" key="2">
    <source>
        <dbReference type="SAM" id="MobiDB-lite"/>
    </source>
</evidence>
<evidence type="ECO:0000313" key="4">
    <source>
        <dbReference type="Proteomes" id="UP000765509"/>
    </source>
</evidence>
<dbReference type="InterPro" id="IPR010061">
    <property type="entry name" value="MeMal-semiAld_DH"/>
</dbReference>
<gene>
    <name evidence="3" type="ORF">O181_073288</name>
</gene>
<comment type="caution">
    <text evidence="3">The sequence shown here is derived from an EMBL/GenBank/DDBJ whole genome shotgun (WGS) entry which is preliminary data.</text>
</comment>
<dbReference type="PANTHER" id="PTHR43866">
    <property type="entry name" value="MALONATE-SEMIALDEHYDE DEHYDROGENASE"/>
    <property type="match status" value="1"/>
</dbReference>
<dbReference type="GO" id="GO:0006210">
    <property type="term" value="P:thymine catabolic process"/>
    <property type="evidence" value="ECO:0007669"/>
    <property type="project" value="TreeGrafter"/>
</dbReference>
<dbReference type="GO" id="GO:0006574">
    <property type="term" value="P:L-valine catabolic process"/>
    <property type="evidence" value="ECO:0007669"/>
    <property type="project" value="TreeGrafter"/>
</dbReference>
<reference evidence="3" key="1">
    <citation type="submission" date="2021-03" db="EMBL/GenBank/DDBJ databases">
        <title>Draft genome sequence of rust myrtle Austropuccinia psidii MF-1, a brazilian biotype.</title>
        <authorList>
            <person name="Quecine M.C."/>
            <person name="Pachon D.M.R."/>
            <person name="Bonatelli M.L."/>
            <person name="Correr F.H."/>
            <person name="Franceschini L.M."/>
            <person name="Leite T.F."/>
            <person name="Margarido G.R.A."/>
            <person name="Almeida C.A."/>
            <person name="Ferrarezi J.A."/>
            <person name="Labate C.A."/>
        </authorList>
    </citation>
    <scope>NUCLEOTIDE SEQUENCE</scope>
    <source>
        <strain evidence="3">MF-1</strain>
    </source>
</reference>
<evidence type="ECO:0000313" key="3">
    <source>
        <dbReference type="EMBL" id="MBW0533573.1"/>
    </source>
</evidence>
<dbReference type="GO" id="GO:0004491">
    <property type="term" value="F:methylmalonate-semialdehyde dehydrogenase (acylating, NAD) activity"/>
    <property type="evidence" value="ECO:0007669"/>
    <property type="project" value="InterPro"/>
</dbReference>
<dbReference type="OrthoDB" id="3356549at2759"/>
<sequence>MLKPPTEGEFQTLGILWKHVHNFPREQGHSVSTLRSDMTHNQIEIGCDRSGTPNTHKNTSKTTTSRNLDCPFRLYARKYDKSITWTFELRNTEQSHDASENIMRHPALLNSMRKKHPK</sequence>
<proteinExistence type="inferred from homology"/>
<protein>
    <recommendedName>
        <fullName evidence="5">FAR1 domain-containing protein</fullName>
    </recommendedName>
</protein>
<feature type="compositionally biased region" description="Low complexity" evidence="2">
    <location>
        <begin position="52"/>
        <end position="65"/>
    </location>
</feature>
<organism evidence="3 4">
    <name type="scientific">Austropuccinia psidii MF-1</name>
    <dbReference type="NCBI Taxonomy" id="1389203"/>
    <lineage>
        <taxon>Eukaryota</taxon>
        <taxon>Fungi</taxon>
        <taxon>Dikarya</taxon>
        <taxon>Basidiomycota</taxon>
        <taxon>Pucciniomycotina</taxon>
        <taxon>Pucciniomycetes</taxon>
        <taxon>Pucciniales</taxon>
        <taxon>Sphaerophragmiaceae</taxon>
        <taxon>Austropuccinia</taxon>
    </lineage>
</organism>
<evidence type="ECO:0000256" key="1">
    <source>
        <dbReference type="ARBA" id="ARBA00009986"/>
    </source>
</evidence>
<feature type="compositionally biased region" description="Basic and acidic residues" evidence="2">
    <location>
        <begin position="94"/>
        <end position="103"/>
    </location>
</feature>
<dbReference type="EMBL" id="AVOT02038653">
    <property type="protein sequence ID" value="MBW0533573.1"/>
    <property type="molecule type" value="Genomic_DNA"/>
</dbReference>
<comment type="similarity">
    <text evidence="1">Belongs to the aldehyde dehydrogenase family.</text>
</comment>
<dbReference type="AlphaFoldDB" id="A0A9Q3I9X2"/>
<dbReference type="Proteomes" id="UP000765509">
    <property type="component" value="Unassembled WGS sequence"/>
</dbReference>
<evidence type="ECO:0008006" key="5">
    <source>
        <dbReference type="Google" id="ProtNLM"/>
    </source>
</evidence>